<dbReference type="PROSITE" id="PS00383">
    <property type="entry name" value="TYR_PHOSPHATASE_1"/>
    <property type="match status" value="1"/>
</dbReference>
<feature type="domain" description="Myotubularin phosphatase" evidence="14">
    <location>
        <begin position="186"/>
        <end position="558"/>
    </location>
</feature>
<dbReference type="GO" id="GO:0016020">
    <property type="term" value="C:membrane"/>
    <property type="evidence" value="ECO:0007669"/>
    <property type="project" value="UniProtKB-SubCell"/>
</dbReference>
<dbReference type="Pfam" id="PF02893">
    <property type="entry name" value="GRAM"/>
    <property type="match status" value="1"/>
</dbReference>
<evidence type="ECO:0000313" key="15">
    <source>
        <dbReference type="EMBL" id="KAF6040646.1"/>
    </source>
</evidence>
<dbReference type="InterPro" id="IPR011993">
    <property type="entry name" value="PH-like_dom_sf"/>
</dbReference>
<evidence type="ECO:0000256" key="6">
    <source>
        <dbReference type="ARBA" id="ARBA00022490"/>
    </source>
</evidence>
<dbReference type="Pfam" id="PF06602">
    <property type="entry name" value="Myotub-related"/>
    <property type="match status" value="1"/>
</dbReference>
<dbReference type="GO" id="GO:0012505">
    <property type="term" value="C:endomembrane system"/>
    <property type="evidence" value="ECO:0007669"/>
    <property type="project" value="UniProtKB-SubCell"/>
</dbReference>
<organism evidence="15 16">
    <name type="scientific">Bugula neritina</name>
    <name type="common">Brown bryozoan</name>
    <name type="synonym">Sertularia neritina</name>
    <dbReference type="NCBI Taxonomy" id="10212"/>
    <lineage>
        <taxon>Eukaryota</taxon>
        <taxon>Metazoa</taxon>
        <taxon>Spiralia</taxon>
        <taxon>Lophotrochozoa</taxon>
        <taxon>Bryozoa</taxon>
        <taxon>Gymnolaemata</taxon>
        <taxon>Cheilostomatida</taxon>
        <taxon>Flustrina</taxon>
        <taxon>Buguloidea</taxon>
        <taxon>Bugulidae</taxon>
        <taxon>Bugula</taxon>
    </lineage>
</organism>
<dbReference type="PROSITE" id="PS51339">
    <property type="entry name" value="PPASE_MYOTUBULARIN"/>
    <property type="match status" value="1"/>
</dbReference>
<dbReference type="EC" id="3.1.3.95" evidence="5"/>
<reference evidence="15" key="1">
    <citation type="submission" date="2020-06" db="EMBL/GenBank/DDBJ databases">
        <title>Draft genome of Bugula neritina, a colonial animal packing powerful symbionts and potential medicines.</title>
        <authorList>
            <person name="Rayko M."/>
        </authorList>
    </citation>
    <scope>NUCLEOTIDE SEQUENCE [LARGE SCALE GENOMIC DNA]</scope>
    <source>
        <strain evidence="15">Kwan_BN1</strain>
    </source>
</reference>
<proteinExistence type="inferred from homology"/>
<dbReference type="SMART" id="SM00568">
    <property type="entry name" value="GRAM"/>
    <property type="match status" value="1"/>
</dbReference>
<evidence type="ECO:0000256" key="11">
    <source>
        <dbReference type="PIRSR" id="PIRSR630564-2"/>
    </source>
</evidence>
<evidence type="ECO:0000256" key="2">
    <source>
        <dbReference type="ARBA" id="ARBA00004308"/>
    </source>
</evidence>
<dbReference type="SUPFAM" id="SSF52799">
    <property type="entry name" value="(Phosphotyrosine protein) phosphatases II"/>
    <property type="match status" value="1"/>
</dbReference>
<comment type="subcellular location">
    <subcellularLocation>
        <location evidence="3">Cytoplasm</location>
    </subcellularLocation>
    <subcellularLocation>
        <location evidence="2">Endomembrane system</location>
    </subcellularLocation>
    <subcellularLocation>
        <location evidence="1">Membrane</location>
        <topology evidence="1">Peripheral membrane protein</topology>
    </subcellularLocation>
</comment>
<dbReference type="AlphaFoldDB" id="A0A7J7KR32"/>
<keyword evidence="7" id="KW-0378">Hydrolase</keyword>
<feature type="active site" description="Phosphocysteine intermediate" evidence="10">
    <location>
        <position position="398"/>
    </location>
</feature>
<keyword evidence="16" id="KW-1185">Reference proteome</keyword>
<evidence type="ECO:0000256" key="12">
    <source>
        <dbReference type="SAM" id="Coils"/>
    </source>
</evidence>
<dbReference type="InterPro" id="IPR010569">
    <property type="entry name" value="Myotubularin-like_Pase_dom"/>
</dbReference>
<dbReference type="InterPro" id="IPR016130">
    <property type="entry name" value="Tyr_Pase_AS"/>
</dbReference>
<feature type="region of interest" description="Disordered" evidence="13">
    <location>
        <begin position="1"/>
        <end position="46"/>
    </location>
</feature>
<dbReference type="Proteomes" id="UP000593567">
    <property type="component" value="Unassembled WGS sequence"/>
</dbReference>
<evidence type="ECO:0000256" key="5">
    <source>
        <dbReference type="ARBA" id="ARBA00012903"/>
    </source>
</evidence>
<feature type="compositionally biased region" description="Polar residues" evidence="13">
    <location>
        <begin position="14"/>
        <end position="24"/>
    </location>
</feature>
<dbReference type="InterPro" id="IPR029021">
    <property type="entry name" value="Prot-tyrosine_phosphatase-like"/>
</dbReference>
<dbReference type="GO" id="GO:0004438">
    <property type="term" value="F:phosphatidylinositol-3-phosphate phosphatase activity"/>
    <property type="evidence" value="ECO:0007669"/>
    <property type="project" value="TreeGrafter"/>
</dbReference>
<dbReference type="FunFam" id="2.30.29.30:FF:000038">
    <property type="entry name" value="Myotubularin 1, isoform CRA_a"/>
    <property type="match status" value="1"/>
</dbReference>
<dbReference type="GO" id="GO:0005737">
    <property type="term" value="C:cytoplasm"/>
    <property type="evidence" value="ECO:0007669"/>
    <property type="project" value="UniProtKB-SubCell"/>
</dbReference>
<evidence type="ECO:0000256" key="8">
    <source>
        <dbReference type="ARBA" id="ARBA00023098"/>
    </source>
</evidence>
<name>A0A7J7KR32_BUGNE</name>
<dbReference type="PANTHER" id="PTHR10807">
    <property type="entry name" value="MYOTUBULARIN-RELATED"/>
    <property type="match status" value="1"/>
</dbReference>
<dbReference type="Gene3D" id="2.30.29.30">
    <property type="entry name" value="Pleckstrin-homology domain (PH domain)/Phosphotyrosine-binding domain (PTB)"/>
    <property type="match status" value="1"/>
</dbReference>
<evidence type="ECO:0000313" key="16">
    <source>
        <dbReference type="Proteomes" id="UP000593567"/>
    </source>
</evidence>
<evidence type="ECO:0000259" key="14">
    <source>
        <dbReference type="PROSITE" id="PS51339"/>
    </source>
</evidence>
<evidence type="ECO:0000256" key="4">
    <source>
        <dbReference type="ARBA" id="ARBA00007471"/>
    </source>
</evidence>
<dbReference type="PANTHER" id="PTHR10807:SF128">
    <property type="entry name" value="PHOSPHATIDYLINOSITOL-3,5-BISPHOSPHATE 3-PHOSPHATASE"/>
    <property type="match status" value="1"/>
</dbReference>
<dbReference type="SUPFAM" id="SSF50729">
    <property type="entry name" value="PH domain-like"/>
    <property type="match status" value="1"/>
</dbReference>
<dbReference type="OrthoDB" id="271628at2759"/>
<dbReference type="GO" id="GO:0046856">
    <property type="term" value="P:phosphatidylinositol dephosphorylation"/>
    <property type="evidence" value="ECO:0007669"/>
    <property type="project" value="TreeGrafter"/>
</dbReference>
<evidence type="ECO:0000256" key="3">
    <source>
        <dbReference type="ARBA" id="ARBA00004496"/>
    </source>
</evidence>
<feature type="binding site" evidence="11">
    <location>
        <begin position="398"/>
        <end position="404"/>
    </location>
    <ligand>
        <name>substrate</name>
    </ligand>
</feature>
<feature type="compositionally biased region" description="Low complexity" evidence="13">
    <location>
        <begin position="25"/>
        <end position="46"/>
    </location>
</feature>
<feature type="binding site" evidence="11">
    <location>
        <begin position="336"/>
        <end position="337"/>
    </location>
    <ligand>
        <name>substrate</name>
    </ligand>
</feature>
<dbReference type="GO" id="GO:0052629">
    <property type="term" value="F:phosphatidylinositol-3,5-bisphosphate 3-phosphatase activity"/>
    <property type="evidence" value="ECO:0007669"/>
    <property type="project" value="UniProtKB-EC"/>
</dbReference>
<keyword evidence="6" id="KW-0963">Cytoplasm</keyword>
<feature type="coiled-coil region" evidence="12">
    <location>
        <begin position="575"/>
        <end position="602"/>
    </location>
</feature>
<comment type="similarity">
    <text evidence="4">Belongs to the protein-tyrosine phosphatase family. Non-receptor class myotubularin subfamily.</text>
</comment>
<sequence length="605" mass="70143">MAHRNSESMMMSEKSASLRSTTSRQSADSDGDTASATSIDSDSQDQVSSFSSTKEFRCLSGETVQSVASEITYLCPYQEPILGTLRLTTYRLHFQSTDRNTPLVLDVPLCVISRIDKYGGQTSKGDHSYGLEIACKDMRNLRFAHNKQEKQTRKELTEKLAMWAFPVTHKQRVFAFKYTEKFPENGWNVYKPMEEYERMGVPNDSWRVTKINSSFTLCDTYPTVLAVPAQATDEDLKAVAKFRSRGRLPVLSWLNKETQVSITRCSQPLVGVTTKTSRDDENYLHHIMEANHQGQKLFIIDARPKVNAQANRAKGGGFEDQDAYQNVELVFLDIHNIHVMRESQRKLKDICHPTQDDHHWLSNVESTQWLLHIKAILAGAFKIADKVESHKMSVLVHCSDGWDRTAQMSSLAMLLLDPFYRTIKGFEVLIEKEWISFGHKFNHRIGHGEDKHGDSERSPVFLQFIDCVWQFPTAFEFNEHMLITILDHLYSCLFGTFLGNSEQWRQSEMIRQETQSLWSMINSHIDDYKNPLYVDYLHSHVLYPVVSLRRIKLWKGYYLRWNPKMRPQEPISLKNKELLLLRNSLRDTLEEKRSEVKTKKRLQIR</sequence>
<gene>
    <name evidence="15" type="ORF">EB796_001059</name>
</gene>
<evidence type="ECO:0000256" key="10">
    <source>
        <dbReference type="PIRSR" id="PIRSR630564-1"/>
    </source>
</evidence>
<comment type="caution">
    <text evidence="15">The sequence shown here is derived from an EMBL/GenBank/DDBJ whole genome shotgun (WGS) entry which is preliminary data.</text>
</comment>
<evidence type="ECO:0000256" key="7">
    <source>
        <dbReference type="ARBA" id="ARBA00022801"/>
    </source>
</evidence>
<protein>
    <recommendedName>
        <fullName evidence="5">phosphatidylinositol-3,5-bisphosphate 3-phosphatase</fullName>
        <ecNumber evidence="5">3.1.3.95</ecNumber>
    </recommendedName>
</protein>
<feature type="binding site" evidence="11">
    <location>
        <begin position="311"/>
        <end position="314"/>
    </location>
    <ligand>
        <name>substrate</name>
    </ligand>
</feature>
<dbReference type="CDD" id="cd13223">
    <property type="entry name" value="PH-GRAM_MTM-like"/>
    <property type="match status" value="1"/>
</dbReference>
<evidence type="ECO:0000256" key="9">
    <source>
        <dbReference type="ARBA" id="ARBA00023136"/>
    </source>
</evidence>
<evidence type="ECO:0000256" key="13">
    <source>
        <dbReference type="SAM" id="MobiDB-lite"/>
    </source>
</evidence>
<keyword evidence="12" id="KW-0175">Coiled coil</keyword>
<dbReference type="InterPro" id="IPR004182">
    <property type="entry name" value="GRAM"/>
</dbReference>
<dbReference type="InterPro" id="IPR030564">
    <property type="entry name" value="Myotubularin"/>
</dbReference>
<keyword evidence="9" id="KW-0472">Membrane</keyword>
<accession>A0A7J7KR32</accession>
<keyword evidence="8" id="KW-0443">Lipid metabolism</keyword>
<dbReference type="EMBL" id="VXIV02000119">
    <property type="protein sequence ID" value="KAF6040646.1"/>
    <property type="molecule type" value="Genomic_DNA"/>
</dbReference>
<evidence type="ECO:0000256" key="1">
    <source>
        <dbReference type="ARBA" id="ARBA00004170"/>
    </source>
</evidence>